<dbReference type="STRING" id="402384.HM131_03790"/>
<dbReference type="RefSeq" id="WP_085028099.1">
    <property type="nucleotide sequence ID" value="NZ_CP020772.1"/>
</dbReference>
<dbReference type="OrthoDB" id="191894at2"/>
<dbReference type="Proteomes" id="UP000192527">
    <property type="component" value="Chromosome"/>
</dbReference>
<evidence type="ECO:0000313" key="2">
    <source>
        <dbReference type="Proteomes" id="UP000192527"/>
    </source>
</evidence>
<gene>
    <name evidence="1" type="ORF">HM131_03790</name>
</gene>
<protein>
    <recommendedName>
        <fullName evidence="3">Polyhydroxyalkanoate synthesis regulator</fullName>
    </recommendedName>
</protein>
<accession>A0A1W5ZRX5</accession>
<name>A0A1W5ZRX5_9BACI</name>
<keyword evidence="2" id="KW-1185">Reference proteome</keyword>
<dbReference type="KEGG" id="hmn:HM131_03790"/>
<sequence>MNDLLKKGFYLGLGAAVSGKEKFEKMVEDMVNRKEISPSQAKSLMQSWINKGENVDIDWADQAKAKVQDRMKGLGFVSKKEYEILEARVQRLEKILDQQR</sequence>
<evidence type="ECO:0008006" key="3">
    <source>
        <dbReference type="Google" id="ProtNLM"/>
    </source>
</evidence>
<proteinExistence type="predicted"/>
<evidence type="ECO:0000313" key="1">
    <source>
        <dbReference type="EMBL" id="ARI76007.1"/>
    </source>
</evidence>
<dbReference type="EMBL" id="CP020772">
    <property type="protein sequence ID" value="ARI76007.1"/>
    <property type="molecule type" value="Genomic_DNA"/>
</dbReference>
<dbReference type="AlphaFoldDB" id="A0A1W5ZRX5"/>
<organism evidence="1 2">
    <name type="scientific">Halobacillus mangrovi</name>
    <dbReference type="NCBI Taxonomy" id="402384"/>
    <lineage>
        <taxon>Bacteria</taxon>
        <taxon>Bacillati</taxon>
        <taxon>Bacillota</taxon>
        <taxon>Bacilli</taxon>
        <taxon>Bacillales</taxon>
        <taxon>Bacillaceae</taxon>
        <taxon>Halobacillus</taxon>
    </lineage>
</organism>
<reference evidence="1 2" key="1">
    <citation type="submission" date="2017-04" db="EMBL/GenBank/DDBJ databases">
        <title>The whole genome sequencing and assembly of Halobacillus mangrovi strain.</title>
        <authorList>
            <person name="Lee S.-J."/>
            <person name="Park M.-K."/>
            <person name="Kim J.-Y."/>
            <person name="Lee Y.-J."/>
            <person name="Yi H."/>
            <person name="Bahn Y.-S."/>
            <person name="Kim J.F."/>
            <person name="Lee D.-W."/>
        </authorList>
    </citation>
    <scope>NUCLEOTIDE SEQUENCE [LARGE SCALE GENOMIC DNA]</scope>
    <source>
        <strain evidence="1 2">KTB 131</strain>
    </source>
</reference>